<evidence type="ECO:0000313" key="3">
    <source>
        <dbReference type="Proteomes" id="UP001500742"/>
    </source>
</evidence>
<reference evidence="3" key="1">
    <citation type="journal article" date="2019" name="Int. J. Syst. Evol. Microbiol.">
        <title>The Global Catalogue of Microorganisms (GCM) 10K type strain sequencing project: providing services to taxonomists for standard genome sequencing and annotation.</title>
        <authorList>
            <consortium name="The Broad Institute Genomics Platform"/>
            <consortium name="The Broad Institute Genome Sequencing Center for Infectious Disease"/>
            <person name="Wu L."/>
            <person name="Ma J."/>
        </authorList>
    </citation>
    <scope>NUCLEOTIDE SEQUENCE [LARGE SCALE GENOMIC DNA]</scope>
    <source>
        <strain evidence="3">JCM 16601</strain>
    </source>
</reference>
<evidence type="ECO:0008006" key="4">
    <source>
        <dbReference type="Google" id="ProtNLM"/>
    </source>
</evidence>
<dbReference type="EMBL" id="BAAAZC010000027">
    <property type="protein sequence ID" value="GAA3983936.1"/>
    <property type="molecule type" value="Genomic_DNA"/>
</dbReference>
<dbReference type="RefSeq" id="WP_259089918.1">
    <property type="nucleotide sequence ID" value="NZ_BAAAZC010000027.1"/>
</dbReference>
<feature type="transmembrane region" description="Helical" evidence="1">
    <location>
        <begin position="39"/>
        <end position="63"/>
    </location>
</feature>
<keyword evidence="3" id="KW-1185">Reference proteome</keyword>
<protein>
    <recommendedName>
        <fullName evidence="4">Transmembrane protein</fullName>
    </recommendedName>
</protein>
<gene>
    <name evidence="2" type="ORF">GCM10022210_39700</name>
</gene>
<keyword evidence="1" id="KW-0812">Transmembrane</keyword>
<organism evidence="2 3">
    <name type="scientific">Mucilaginibacter dorajii</name>
    <dbReference type="NCBI Taxonomy" id="692994"/>
    <lineage>
        <taxon>Bacteria</taxon>
        <taxon>Pseudomonadati</taxon>
        <taxon>Bacteroidota</taxon>
        <taxon>Sphingobacteriia</taxon>
        <taxon>Sphingobacteriales</taxon>
        <taxon>Sphingobacteriaceae</taxon>
        <taxon>Mucilaginibacter</taxon>
    </lineage>
</organism>
<name>A0ABP7QL20_9SPHI</name>
<keyword evidence="1" id="KW-1133">Transmembrane helix</keyword>
<feature type="transmembrane region" description="Helical" evidence="1">
    <location>
        <begin position="75"/>
        <end position="100"/>
    </location>
</feature>
<evidence type="ECO:0000313" key="2">
    <source>
        <dbReference type="EMBL" id="GAA3983936.1"/>
    </source>
</evidence>
<keyword evidence="1" id="KW-0472">Membrane</keyword>
<sequence length="160" mass="17919">MKTFLPVIIAFMGFALFVIVSDFTRAMQIGDMGEGNIHAFMACFYYCWPLYFVVAILTQWIIIKPVWNAIVLHSALGALTTFIIVAVVCALAAGGVAYFIWDENAGYDNLTWLATIMLFIQLAYWGVNFFIMFLVTGKTVTLKHAMKKKSPTQPSPEGRT</sequence>
<proteinExistence type="predicted"/>
<comment type="caution">
    <text evidence="2">The sequence shown here is derived from an EMBL/GenBank/DDBJ whole genome shotgun (WGS) entry which is preliminary data.</text>
</comment>
<feature type="transmembrane region" description="Helical" evidence="1">
    <location>
        <begin position="7"/>
        <end position="27"/>
    </location>
</feature>
<dbReference type="Proteomes" id="UP001500742">
    <property type="component" value="Unassembled WGS sequence"/>
</dbReference>
<evidence type="ECO:0000256" key="1">
    <source>
        <dbReference type="SAM" id="Phobius"/>
    </source>
</evidence>
<feature type="transmembrane region" description="Helical" evidence="1">
    <location>
        <begin position="112"/>
        <end position="137"/>
    </location>
</feature>
<accession>A0ABP7QL20</accession>